<gene>
    <name evidence="3" type="ORF">D3878_17235</name>
</gene>
<dbReference type="PANTHER" id="PTHR21240:SF28">
    <property type="entry name" value="ISO-OROTATE DECARBOXYLASE (EUROFUNG)"/>
    <property type="match status" value="1"/>
</dbReference>
<dbReference type="Pfam" id="PF04909">
    <property type="entry name" value="Amidohydro_2"/>
    <property type="match status" value="1"/>
</dbReference>
<organism evidence="3 4">
    <name type="scientific">Noviherbaspirillum sedimenti</name>
    <dbReference type="NCBI Taxonomy" id="2320865"/>
    <lineage>
        <taxon>Bacteria</taxon>
        <taxon>Pseudomonadati</taxon>
        <taxon>Pseudomonadota</taxon>
        <taxon>Betaproteobacteria</taxon>
        <taxon>Burkholderiales</taxon>
        <taxon>Oxalobacteraceae</taxon>
        <taxon>Noviherbaspirillum</taxon>
    </lineage>
</organism>
<dbReference type="GO" id="GO:0016787">
    <property type="term" value="F:hydrolase activity"/>
    <property type="evidence" value="ECO:0007669"/>
    <property type="project" value="UniProtKB-KW"/>
</dbReference>
<dbReference type="AlphaFoldDB" id="A0A3A3GQ32"/>
<keyword evidence="1" id="KW-0456">Lyase</keyword>
<dbReference type="EMBL" id="QYUQ01000002">
    <property type="protein sequence ID" value="RJG03110.1"/>
    <property type="molecule type" value="Genomic_DNA"/>
</dbReference>
<dbReference type="RefSeq" id="WP_119786609.1">
    <property type="nucleotide sequence ID" value="NZ_QYUQ01000002.1"/>
</dbReference>
<dbReference type="OrthoDB" id="9799024at2"/>
<dbReference type="GO" id="GO:0019748">
    <property type="term" value="P:secondary metabolic process"/>
    <property type="evidence" value="ECO:0007669"/>
    <property type="project" value="TreeGrafter"/>
</dbReference>
<keyword evidence="4" id="KW-1185">Reference proteome</keyword>
<evidence type="ECO:0000313" key="3">
    <source>
        <dbReference type="EMBL" id="RJG03110.1"/>
    </source>
</evidence>
<feature type="domain" description="Amidohydrolase-related" evidence="2">
    <location>
        <begin position="3"/>
        <end position="355"/>
    </location>
</feature>
<dbReference type="Proteomes" id="UP000266327">
    <property type="component" value="Unassembled WGS sequence"/>
</dbReference>
<dbReference type="SUPFAM" id="SSF51556">
    <property type="entry name" value="Metallo-dependent hydrolases"/>
    <property type="match status" value="1"/>
</dbReference>
<dbReference type="InterPro" id="IPR006680">
    <property type="entry name" value="Amidohydro-rel"/>
</dbReference>
<dbReference type="InterPro" id="IPR032465">
    <property type="entry name" value="ACMSD"/>
</dbReference>
<evidence type="ECO:0000313" key="4">
    <source>
        <dbReference type="Proteomes" id="UP000266327"/>
    </source>
</evidence>
<evidence type="ECO:0000259" key="2">
    <source>
        <dbReference type="Pfam" id="PF04909"/>
    </source>
</evidence>
<dbReference type="GO" id="GO:0005737">
    <property type="term" value="C:cytoplasm"/>
    <property type="evidence" value="ECO:0007669"/>
    <property type="project" value="TreeGrafter"/>
</dbReference>
<dbReference type="GO" id="GO:0016831">
    <property type="term" value="F:carboxy-lyase activity"/>
    <property type="evidence" value="ECO:0007669"/>
    <property type="project" value="InterPro"/>
</dbReference>
<reference evidence="4" key="1">
    <citation type="submission" date="2018-09" db="EMBL/GenBank/DDBJ databases">
        <authorList>
            <person name="Zhu H."/>
        </authorList>
    </citation>
    <scope>NUCLEOTIDE SEQUENCE [LARGE SCALE GENOMIC DNA]</scope>
    <source>
        <strain evidence="4">K1S02-23</strain>
    </source>
</reference>
<proteinExistence type="predicted"/>
<dbReference type="PANTHER" id="PTHR21240">
    <property type="entry name" value="2-AMINO-3-CARBOXYLMUCONATE-6-SEMIALDEHYDE DECARBOXYLASE"/>
    <property type="match status" value="1"/>
</dbReference>
<protein>
    <submittedName>
        <fullName evidence="3">Amidohydrolase</fullName>
    </submittedName>
</protein>
<keyword evidence="3" id="KW-0378">Hydrolase</keyword>
<accession>A0A3A3GQ32</accession>
<dbReference type="InterPro" id="IPR032466">
    <property type="entry name" value="Metal_Hydrolase"/>
</dbReference>
<dbReference type="Gene3D" id="3.20.20.140">
    <property type="entry name" value="Metal-dependent hydrolases"/>
    <property type="match status" value="1"/>
</dbReference>
<evidence type="ECO:0000256" key="1">
    <source>
        <dbReference type="ARBA" id="ARBA00023239"/>
    </source>
</evidence>
<name>A0A3A3GQ32_9BURK</name>
<comment type="caution">
    <text evidence="3">The sequence shown here is derived from an EMBL/GenBank/DDBJ whole genome shotgun (WGS) entry which is preliminary data.</text>
</comment>
<sequence>MIIDAHAHLLTPASLFAIRTILQSSNGQHSKEWYIQRYLPEEEIVKTAARCIAIMDQAGTDVQLLSPRPFSLMHSHHSPKDVRIWIELQNDVIYKTVQLYPDRFRGVAGLPQLTGQPIDVVFNEIDRCVNELGFVGVLLNPDPDEGGGKSPRLGDPYWYPLWEKLVKMDVPAHIHSAGCCGRETYDEHFSTEESLAITSVIHSDVFKLFPDLKLMISHGGGAIPYQIGRWRSHWLMEQAAHDPDIAKFLKDTEAAAWAGQPLPARPAKLTVFDDQLKRFWFDTVVHNKGSLELLLKTVGVDRVVLGTERPGSGSSVDLETGRPMDDFKYTIDNIGFLNDDDRYKIYDTNARKLFSRLNTDASKKGQK</sequence>